<dbReference type="Proteomes" id="UP000005566">
    <property type="component" value="Unassembled WGS sequence"/>
</dbReference>
<comment type="caution">
    <text evidence="2">The sequence shown here is derived from an EMBL/GenBank/DDBJ whole genome shotgun (WGS) entry which is preliminary data.</text>
</comment>
<feature type="chain" id="PRO_5003609605" evidence="1">
    <location>
        <begin position="28"/>
        <end position="250"/>
    </location>
</feature>
<protein>
    <submittedName>
        <fullName evidence="2">Uncharacterized protein</fullName>
    </submittedName>
</protein>
<dbReference type="OrthoDB" id="1187639at2"/>
<evidence type="ECO:0000313" key="2">
    <source>
        <dbReference type="EMBL" id="EIA09146.1"/>
    </source>
</evidence>
<reference evidence="2 3" key="1">
    <citation type="journal article" date="2014" name="Acta Crystallogr. D">
        <title>Structure-based characterization and antifreeze properties of a hyperactive ice-binding protein from the Antarctic bacterium Flavobacterium frigoris PS1.</title>
        <authorList>
            <person name="Do H."/>
            <person name="Kim S.J."/>
            <person name="Kim H.J."/>
            <person name="Lee J.H."/>
        </authorList>
    </citation>
    <scope>NUCLEOTIDE SEQUENCE [LARGE SCALE GENOMIC DNA]</scope>
    <source>
        <strain evidence="2 3">PS1</strain>
    </source>
</reference>
<name>H7FQL6_FLAFP</name>
<evidence type="ECO:0000256" key="1">
    <source>
        <dbReference type="SAM" id="SignalP"/>
    </source>
</evidence>
<keyword evidence="1" id="KW-0732">Signal</keyword>
<evidence type="ECO:0000313" key="3">
    <source>
        <dbReference type="Proteomes" id="UP000005566"/>
    </source>
</evidence>
<dbReference type="eggNOG" id="ENOG5032ZKA">
    <property type="taxonomic scope" value="Bacteria"/>
</dbReference>
<dbReference type="PATRIC" id="fig|1086011.3.peg.1499"/>
<sequence>MAILKFLNRLRSVFLLSLICNTFTVNSQTQQEESLHNWFDNIVGRENLDINNGPFYTDTYKTIGTNNMYLITNKYTRGNINYEGQNYYNVNIKYNIYKDELILNPYGESEHIGIILIQDKVNSFYINDKNFVKINQNESSLAQLTSGYYELERLNDNFNFYIKHQKKLAKRINDDGVYYNFPEDNQFFISFDNVFYSTDSKNDIIKIFPRQKKGINDFYSTHRNLKTSDYGQFMLNLMKYINISQTKITK</sequence>
<proteinExistence type="predicted"/>
<dbReference type="STRING" id="1086011.HJ01_01532"/>
<dbReference type="AlphaFoldDB" id="H7FQL6"/>
<feature type="signal peptide" evidence="1">
    <location>
        <begin position="1"/>
        <end position="27"/>
    </location>
</feature>
<dbReference type="RefSeq" id="WP_007137709.1">
    <property type="nucleotide sequence ID" value="NZ_AHKF01000016.1"/>
</dbReference>
<dbReference type="EMBL" id="AHKF01000016">
    <property type="protein sequence ID" value="EIA09146.1"/>
    <property type="molecule type" value="Genomic_DNA"/>
</dbReference>
<gene>
    <name evidence="2" type="ORF">HJ01_01532</name>
</gene>
<keyword evidence="3" id="KW-1185">Reference proteome</keyword>
<organism evidence="2 3">
    <name type="scientific">Flavobacterium frigoris (strain PS1)</name>
    <dbReference type="NCBI Taxonomy" id="1086011"/>
    <lineage>
        <taxon>Bacteria</taxon>
        <taxon>Pseudomonadati</taxon>
        <taxon>Bacteroidota</taxon>
        <taxon>Flavobacteriia</taxon>
        <taxon>Flavobacteriales</taxon>
        <taxon>Flavobacteriaceae</taxon>
        <taxon>Flavobacterium</taxon>
    </lineage>
</organism>
<accession>H7FQL6</accession>